<dbReference type="Proteomes" id="UP000267096">
    <property type="component" value="Unassembled WGS sequence"/>
</dbReference>
<dbReference type="Gene3D" id="3.30.930.10">
    <property type="entry name" value="Bira Bifunctional Protein, Domain 2"/>
    <property type="match status" value="1"/>
</dbReference>
<name>A0A3P6R5N0_ANISI</name>
<evidence type="ECO:0000256" key="1">
    <source>
        <dbReference type="ARBA" id="ARBA00022598"/>
    </source>
</evidence>
<dbReference type="EMBL" id="UYRR01033251">
    <property type="protein sequence ID" value="VDK58272.1"/>
    <property type="molecule type" value="Genomic_DNA"/>
</dbReference>
<dbReference type="AlphaFoldDB" id="A0A3P6R5N0"/>
<feature type="transmembrane region" description="Helical" evidence="6">
    <location>
        <begin position="328"/>
        <end position="349"/>
    </location>
</feature>
<dbReference type="InterPro" id="IPR006195">
    <property type="entry name" value="aa-tRNA-synth_II"/>
</dbReference>
<evidence type="ECO:0000256" key="6">
    <source>
        <dbReference type="SAM" id="Phobius"/>
    </source>
</evidence>
<evidence type="ECO:0000313" key="9">
    <source>
        <dbReference type="Proteomes" id="UP000267096"/>
    </source>
</evidence>
<keyword evidence="3" id="KW-0067">ATP-binding</keyword>
<sequence length="353" mass="40435">MNYLQGWARKVHRKGKYLFVHLDDGLNNSGNDKDNSHNGSMLQVVIPRSLCHSVMVGTALELSGEWTRSQGSKQPMELFASKCKPITDNPLCELLMFSDVEAYSVIREKLFRVYIEAVIGFRLSCDIYTIKTIAETSDAMRQRLHLRPLSSNFRSVLRLRSQLNVISRQFYEKEGFIEIDTPMISCNDCEGAGEAFLVKVVVSDFIHELISIIYSSAIMIVLAQEDEDFFGDNRFYLPVSSQLHLEAVISGISKVYTLSPAFRAEKSLSRQHLAEFRMLEAEIAFLDDLDELCSFVERFVRFVIERLKQSTCVQTDYNNMSNTFCDQVVIAIIVVDFFFCQYSCIRYLIALCK</sequence>
<dbReference type="InterPro" id="IPR004364">
    <property type="entry name" value="Aa-tRNA-synt_II"/>
</dbReference>
<gene>
    <name evidence="8" type="ORF">ASIM_LOCUS16618</name>
</gene>
<dbReference type="PROSITE" id="PS50862">
    <property type="entry name" value="AA_TRNA_LIGASE_II"/>
    <property type="match status" value="1"/>
</dbReference>
<dbReference type="GO" id="GO:0006421">
    <property type="term" value="P:asparaginyl-tRNA aminoacylation"/>
    <property type="evidence" value="ECO:0007669"/>
    <property type="project" value="TreeGrafter"/>
</dbReference>
<dbReference type="PANTHER" id="PTHR22594">
    <property type="entry name" value="ASPARTYL/LYSYL-TRNA SYNTHETASE"/>
    <property type="match status" value="1"/>
</dbReference>
<evidence type="ECO:0000256" key="3">
    <source>
        <dbReference type="ARBA" id="ARBA00022840"/>
    </source>
</evidence>
<dbReference type="GO" id="GO:0004816">
    <property type="term" value="F:asparagine-tRNA ligase activity"/>
    <property type="evidence" value="ECO:0007669"/>
    <property type="project" value="TreeGrafter"/>
</dbReference>
<keyword evidence="1" id="KW-0436">Ligase</keyword>
<reference evidence="8 9" key="1">
    <citation type="submission" date="2018-11" db="EMBL/GenBank/DDBJ databases">
        <authorList>
            <consortium name="Pathogen Informatics"/>
        </authorList>
    </citation>
    <scope>NUCLEOTIDE SEQUENCE [LARGE SCALE GENOMIC DNA]</scope>
</reference>
<feature type="domain" description="Aminoacyl-transfer RNA synthetases class-II family profile" evidence="7">
    <location>
        <begin position="157"/>
        <end position="309"/>
    </location>
</feature>
<keyword evidence="2" id="KW-0547">Nucleotide-binding</keyword>
<dbReference type="SUPFAM" id="SSF55681">
    <property type="entry name" value="Class II aaRS and biotin synthetases"/>
    <property type="match status" value="1"/>
</dbReference>
<evidence type="ECO:0000256" key="4">
    <source>
        <dbReference type="ARBA" id="ARBA00022917"/>
    </source>
</evidence>
<dbReference type="InterPro" id="IPR045864">
    <property type="entry name" value="aa-tRNA-synth_II/BPL/LPL"/>
</dbReference>
<proteinExistence type="predicted"/>
<keyword evidence="6" id="KW-0812">Transmembrane</keyword>
<keyword evidence="4" id="KW-0648">Protein biosynthesis</keyword>
<accession>A0A3P6R5N0</accession>
<organism evidence="8 9">
    <name type="scientific">Anisakis simplex</name>
    <name type="common">Herring worm</name>
    <dbReference type="NCBI Taxonomy" id="6269"/>
    <lineage>
        <taxon>Eukaryota</taxon>
        <taxon>Metazoa</taxon>
        <taxon>Ecdysozoa</taxon>
        <taxon>Nematoda</taxon>
        <taxon>Chromadorea</taxon>
        <taxon>Rhabditida</taxon>
        <taxon>Spirurina</taxon>
        <taxon>Ascaridomorpha</taxon>
        <taxon>Ascaridoidea</taxon>
        <taxon>Anisakidae</taxon>
        <taxon>Anisakis</taxon>
        <taxon>Anisakis simplex complex</taxon>
    </lineage>
</organism>
<keyword evidence="6" id="KW-1133">Transmembrane helix</keyword>
<dbReference type="GO" id="GO:0005739">
    <property type="term" value="C:mitochondrion"/>
    <property type="evidence" value="ECO:0007669"/>
    <property type="project" value="TreeGrafter"/>
</dbReference>
<dbReference type="Pfam" id="PF00152">
    <property type="entry name" value="tRNA-synt_2"/>
    <property type="match status" value="1"/>
</dbReference>
<evidence type="ECO:0000256" key="5">
    <source>
        <dbReference type="ARBA" id="ARBA00023146"/>
    </source>
</evidence>
<evidence type="ECO:0000256" key="2">
    <source>
        <dbReference type="ARBA" id="ARBA00022741"/>
    </source>
</evidence>
<keyword evidence="6" id="KW-0472">Membrane</keyword>
<dbReference type="GO" id="GO:0005524">
    <property type="term" value="F:ATP binding"/>
    <property type="evidence" value="ECO:0007669"/>
    <property type="project" value="UniProtKB-KW"/>
</dbReference>
<evidence type="ECO:0000313" key="8">
    <source>
        <dbReference type="EMBL" id="VDK58272.1"/>
    </source>
</evidence>
<evidence type="ECO:0000259" key="7">
    <source>
        <dbReference type="PROSITE" id="PS50862"/>
    </source>
</evidence>
<dbReference type="OrthoDB" id="360585at2759"/>
<dbReference type="PANTHER" id="PTHR22594:SF34">
    <property type="entry name" value="ASPARAGINE--TRNA LIGASE, MITOCHONDRIAL-RELATED"/>
    <property type="match status" value="1"/>
</dbReference>
<keyword evidence="9" id="KW-1185">Reference proteome</keyword>
<keyword evidence="5" id="KW-0030">Aminoacyl-tRNA synthetase</keyword>
<protein>
    <recommendedName>
        <fullName evidence="7">Aminoacyl-transfer RNA synthetases class-II family profile domain-containing protein</fullName>
    </recommendedName>
</protein>